<protein>
    <submittedName>
        <fullName evidence="3">IS5 family transposase</fullName>
    </submittedName>
</protein>
<dbReference type="Pfam" id="PF13340">
    <property type="entry name" value="DUF4096"/>
    <property type="match status" value="1"/>
</dbReference>
<evidence type="ECO:0000313" key="3">
    <source>
        <dbReference type="EMBL" id="MFD0629730.1"/>
    </source>
</evidence>
<feature type="domain" description="Transposase IS4-like" evidence="1">
    <location>
        <begin position="94"/>
        <end position="245"/>
    </location>
</feature>
<dbReference type="InterPro" id="IPR002559">
    <property type="entry name" value="Transposase_11"/>
</dbReference>
<gene>
    <name evidence="3" type="ORF">ACFQ2K_51185</name>
</gene>
<dbReference type="InterPro" id="IPR025161">
    <property type="entry name" value="IS402-like_dom"/>
</dbReference>
<name>A0ABW2XCD3_9ACTN</name>
<comment type="caution">
    <text evidence="3">The sequence shown here is derived from an EMBL/GenBank/DDBJ whole genome shotgun (WGS) entry which is preliminary data.</text>
</comment>
<dbReference type="Pfam" id="PF01609">
    <property type="entry name" value="DDE_Tnp_1"/>
    <property type="match status" value="1"/>
</dbReference>
<sequence>MTDAEWAAVRPLLPAPAWMEGKGGQPEGYCHRWMIDAIRYLVAGGISWRAMPTDFPAWGRVYAFFRRWREHGLITEFHNRLRGRVREREGREAEPTAGIIDAQSVKASASVPTASSGYDGGKKVPGRKRHIVTDTLGLLLVVAVTAANMGDRDAAVPLLERLRSLHREITLVWADGGYTGGLVSWCRQELALTLEVVKRTDTMEGFVVLPRRWVVERTFAWLMHSRRLARDYETLTATSEAMIQWSMITRMSRRLARPRARGRR</sequence>
<dbReference type="Proteomes" id="UP001596915">
    <property type="component" value="Unassembled WGS sequence"/>
</dbReference>
<evidence type="ECO:0000259" key="2">
    <source>
        <dbReference type="Pfam" id="PF13340"/>
    </source>
</evidence>
<dbReference type="PANTHER" id="PTHR30007:SF0">
    <property type="entry name" value="TRANSPOSASE"/>
    <property type="match status" value="1"/>
</dbReference>
<dbReference type="NCBIfam" id="NF033580">
    <property type="entry name" value="transpos_IS5_3"/>
    <property type="match status" value="1"/>
</dbReference>
<accession>A0ABW2XCD3</accession>
<keyword evidence="4" id="KW-1185">Reference proteome</keyword>
<dbReference type="EMBL" id="JBHTGL010000008">
    <property type="protein sequence ID" value="MFD0629730.1"/>
    <property type="molecule type" value="Genomic_DNA"/>
</dbReference>
<feature type="domain" description="Insertion element IS402-like" evidence="2">
    <location>
        <begin position="1"/>
        <end position="78"/>
    </location>
</feature>
<organism evidence="3 4">
    <name type="scientific">Streptomyces sanglieri</name>
    <dbReference type="NCBI Taxonomy" id="193460"/>
    <lineage>
        <taxon>Bacteria</taxon>
        <taxon>Bacillati</taxon>
        <taxon>Actinomycetota</taxon>
        <taxon>Actinomycetes</taxon>
        <taxon>Kitasatosporales</taxon>
        <taxon>Streptomycetaceae</taxon>
        <taxon>Streptomyces</taxon>
    </lineage>
</organism>
<reference evidence="4" key="1">
    <citation type="journal article" date="2019" name="Int. J. Syst. Evol. Microbiol.">
        <title>The Global Catalogue of Microorganisms (GCM) 10K type strain sequencing project: providing services to taxonomists for standard genome sequencing and annotation.</title>
        <authorList>
            <consortium name="The Broad Institute Genomics Platform"/>
            <consortium name="The Broad Institute Genome Sequencing Center for Infectious Disease"/>
            <person name="Wu L."/>
            <person name="Ma J."/>
        </authorList>
    </citation>
    <scope>NUCLEOTIDE SEQUENCE [LARGE SCALE GENOMIC DNA]</scope>
    <source>
        <strain evidence="4">JCM 12607</strain>
    </source>
</reference>
<evidence type="ECO:0000313" key="4">
    <source>
        <dbReference type="Proteomes" id="UP001596915"/>
    </source>
</evidence>
<evidence type="ECO:0000259" key="1">
    <source>
        <dbReference type="Pfam" id="PF01609"/>
    </source>
</evidence>
<proteinExistence type="predicted"/>
<dbReference type="PANTHER" id="PTHR30007">
    <property type="entry name" value="PHP DOMAIN PROTEIN"/>
    <property type="match status" value="1"/>
</dbReference>